<dbReference type="Gene3D" id="1.20.1250.20">
    <property type="entry name" value="MFS general substrate transporter like domains"/>
    <property type="match status" value="1"/>
</dbReference>
<dbReference type="Pfam" id="PF13620">
    <property type="entry name" value="CarboxypepD_reg"/>
    <property type="match status" value="3"/>
</dbReference>
<keyword evidence="3" id="KW-0813">Transport</keyword>
<feature type="transmembrane region" description="Helical" evidence="9">
    <location>
        <begin position="120"/>
        <end position="144"/>
    </location>
</feature>
<evidence type="ECO:0000259" key="10">
    <source>
        <dbReference type="PROSITE" id="PS50850"/>
    </source>
</evidence>
<dbReference type="PATRIC" id="fig|1240678.4.peg.3223"/>
<dbReference type="GO" id="GO:0005886">
    <property type="term" value="C:plasma membrane"/>
    <property type="evidence" value="ECO:0007669"/>
    <property type="project" value="UniProtKB-SubCell"/>
</dbReference>
<feature type="transmembrane region" description="Helical" evidence="9">
    <location>
        <begin position="95"/>
        <end position="114"/>
    </location>
</feature>
<accession>A0A0D7CLT2</accession>
<dbReference type="InterPro" id="IPR008969">
    <property type="entry name" value="CarboxyPept-like_regulatory"/>
</dbReference>
<comment type="similarity">
    <text evidence="2">Belongs to the major facilitator superfamily. TCR/Tet family.</text>
</comment>
<evidence type="ECO:0000256" key="9">
    <source>
        <dbReference type="SAM" id="Phobius"/>
    </source>
</evidence>
<dbReference type="Pfam" id="PF07690">
    <property type="entry name" value="MFS_1"/>
    <property type="match status" value="1"/>
</dbReference>
<dbReference type="NCBIfam" id="TIGR00711">
    <property type="entry name" value="efflux_EmrB"/>
    <property type="match status" value="1"/>
</dbReference>
<dbReference type="InterPro" id="IPR013783">
    <property type="entry name" value="Ig-like_fold"/>
</dbReference>
<protein>
    <submittedName>
        <fullName evidence="11">MFS transporter</fullName>
    </submittedName>
</protein>
<dbReference type="AlphaFoldDB" id="A0A0D7CLT2"/>
<evidence type="ECO:0000256" key="3">
    <source>
        <dbReference type="ARBA" id="ARBA00022448"/>
    </source>
</evidence>
<dbReference type="Proteomes" id="UP000032458">
    <property type="component" value="Unassembled WGS sequence"/>
</dbReference>
<feature type="region of interest" description="Disordered" evidence="8">
    <location>
        <begin position="563"/>
        <end position="589"/>
    </location>
</feature>
<organism evidence="11 12">
    <name type="scientific">Streptomyces natalensis ATCC 27448</name>
    <dbReference type="NCBI Taxonomy" id="1240678"/>
    <lineage>
        <taxon>Bacteria</taxon>
        <taxon>Bacillati</taxon>
        <taxon>Actinomycetota</taxon>
        <taxon>Actinomycetes</taxon>
        <taxon>Kitasatosporales</taxon>
        <taxon>Streptomycetaceae</taxon>
        <taxon>Streptomyces</taxon>
    </lineage>
</organism>
<name>A0A0D7CLT2_9ACTN</name>
<feature type="domain" description="Major facilitator superfamily (MFS) profile" evidence="10">
    <location>
        <begin position="30"/>
        <end position="546"/>
    </location>
</feature>
<dbReference type="CDD" id="cd17502">
    <property type="entry name" value="MFS_Azr1_MDR_like"/>
    <property type="match status" value="1"/>
</dbReference>
<dbReference type="SUPFAM" id="SSF49464">
    <property type="entry name" value="Carboxypeptidase regulatory domain-like"/>
    <property type="match status" value="2"/>
</dbReference>
<dbReference type="InterPro" id="IPR004638">
    <property type="entry name" value="EmrB-like"/>
</dbReference>
<keyword evidence="6 9" id="KW-1133">Transmembrane helix</keyword>
<feature type="transmembrane region" description="Helical" evidence="9">
    <location>
        <begin position="385"/>
        <end position="406"/>
    </location>
</feature>
<evidence type="ECO:0000256" key="2">
    <source>
        <dbReference type="ARBA" id="ARBA00007520"/>
    </source>
</evidence>
<dbReference type="RefSeq" id="WP_044365372.1">
    <property type="nucleotide sequence ID" value="NZ_JRKI01000024.1"/>
</dbReference>
<feature type="transmembrane region" description="Helical" evidence="9">
    <location>
        <begin position="355"/>
        <end position="373"/>
    </location>
</feature>
<dbReference type="PANTHER" id="PTHR23501:SF197">
    <property type="entry name" value="COMD"/>
    <property type="match status" value="1"/>
</dbReference>
<dbReference type="PANTHER" id="PTHR23501">
    <property type="entry name" value="MAJOR FACILITATOR SUPERFAMILY"/>
    <property type="match status" value="1"/>
</dbReference>
<dbReference type="PROSITE" id="PS50850">
    <property type="entry name" value="MFS"/>
    <property type="match status" value="1"/>
</dbReference>
<dbReference type="InterPro" id="IPR036259">
    <property type="entry name" value="MFS_trans_sf"/>
</dbReference>
<dbReference type="GO" id="GO:0022857">
    <property type="term" value="F:transmembrane transporter activity"/>
    <property type="evidence" value="ECO:0007669"/>
    <property type="project" value="InterPro"/>
</dbReference>
<keyword evidence="12" id="KW-1185">Reference proteome</keyword>
<feature type="transmembrane region" description="Helical" evidence="9">
    <location>
        <begin position="222"/>
        <end position="239"/>
    </location>
</feature>
<dbReference type="InterPro" id="IPR020846">
    <property type="entry name" value="MFS_dom"/>
</dbReference>
<feature type="transmembrane region" description="Helical" evidence="9">
    <location>
        <begin position="26"/>
        <end position="43"/>
    </location>
</feature>
<dbReference type="InterPro" id="IPR011701">
    <property type="entry name" value="MFS"/>
</dbReference>
<evidence type="ECO:0000256" key="4">
    <source>
        <dbReference type="ARBA" id="ARBA00022475"/>
    </source>
</evidence>
<feature type="transmembrane region" description="Helical" evidence="9">
    <location>
        <begin position="523"/>
        <end position="541"/>
    </location>
</feature>
<evidence type="ECO:0000256" key="8">
    <source>
        <dbReference type="SAM" id="MobiDB-lite"/>
    </source>
</evidence>
<dbReference type="Gene3D" id="2.60.40.10">
    <property type="entry name" value="Immunoglobulins"/>
    <property type="match status" value="1"/>
</dbReference>
<feature type="transmembrane region" description="Helical" evidence="9">
    <location>
        <begin position="156"/>
        <end position="177"/>
    </location>
</feature>
<feature type="transmembrane region" description="Helical" evidence="9">
    <location>
        <begin position="330"/>
        <end position="348"/>
    </location>
</feature>
<dbReference type="GO" id="GO:0005975">
    <property type="term" value="P:carbohydrate metabolic process"/>
    <property type="evidence" value="ECO:0007669"/>
    <property type="project" value="UniProtKB-ARBA"/>
</dbReference>
<reference evidence="11 12" key="1">
    <citation type="submission" date="2014-09" db="EMBL/GenBank/DDBJ databases">
        <title>Draft genome sequence of Streptomyces natalensis ATCC 27448, producer of the antifungal pimaricin.</title>
        <authorList>
            <person name="Mendes M.V."/>
            <person name="Beites T."/>
            <person name="Pires S."/>
            <person name="Santos C.L."/>
            <person name="Moradas-Ferreira P."/>
        </authorList>
    </citation>
    <scope>NUCLEOTIDE SEQUENCE [LARGE SCALE GENOMIC DNA]</scope>
    <source>
        <strain evidence="11 12">ATCC 27448</strain>
    </source>
</reference>
<dbReference type="Gene3D" id="1.20.1720.10">
    <property type="entry name" value="Multidrug resistance protein D"/>
    <property type="match status" value="1"/>
</dbReference>
<feature type="transmembrane region" description="Helical" evidence="9">
    <location>
        <begin position="289"/>
        <end position="310"/>
    </location>
</feature>
<keyword evidence="4" id="KW-1003">Cell membrane</keyword>
<feature type="transmembrane region" description="Helical" evidence="9">
    <location>
        <begin position="251"/>
        <end position="269"/>
    </location>
</feature>
<feature type="transmembrane region" description="Helical" evidence="9">
    <location>
        <begin position="189"/>
        <end position="210"/>
    </location>
</feature>
<comment type="caution">
    <text evidence="11">The sequence shown here is derived from an EMBL/GenBank/DDBJ whole genome shotgun (WGS) entry which is preliminary data.</text>
</comment>
<dbReference type="Gene3D" id="2.60.40.1120">
    <property type="entry name" value="Carboxypeptidase-like, regulatory domain"/>
    <property type="match status" value="2"/>
</dbReference>
<gene>
    <name evidence="11" type="ORF">SNA_15370</name>
</gene>
<dbReference type="SUPFAM" id="SSF103473">
    <property type="entry name" value="MFS general substrate transporter"/>
    <property type="match status" value="1"/>
</dbReference>
<evidence type="ECO:0000256" key="5">
    <source>
        <dbReference type="ARBA" id="ARBA00022692"/>
    </source>
</evidence>
<evidence type="ECO:0000313" key="12">
    <source>
        <dbReference type="Proteomes" id="UP000032458"/>
    </source>
</evidence>
<sequence>MSTSTSPPVADKPAAIPGAGGLSHRQILTILSGLMLGMFLAALDQTIVSTSIRTIADDLHGLSQQAWATTAYLITSTIATPLYGKLSDLHGRKPYYLTAITVFVVGSVLCTFSTSMSELAAFRAVQGLGAGGLMSLALAIIGDIVPPRERARYQGYMLGTFATSSVAGPLIGGALAGQDQLLGITGWRWVFLVNVPIGIIALFVVAKVLNIPHTRRDHRIDWWGALTIAIGVVPLLLVAEQGREWGWGSTRSLVCYGVGAVGIIAWILVERWIGDDALIPMRLFRNGTFSMTSLLSVLIGMGMFGGMLMIPQYLQIVKGASPTRSGLEMLPLMAGMFIASIASGQITAKTGRYKIFPIIGTALMVAAMLLFHFRVQWDTPLWQTMVYMLVFGLGLGGCMQTLVLAVQNAVPPKDMGVATASSTFFRQMGATAGTAIFLSVLFSTVGDKIASAFRSAARTHGFQAALHDPAVLHDPANAPVLKMLKGGGGNSSGVLSDSSFIQHLDPRLAEPFKRGFADSMHTVFLMGAIVVALAFLLVLFVKEVPLRQLSGLQARAQADAEANGDATGAATGDATEEATGTQSAAEVAAVPEQAGEAVPVAAAAPVADGPVIRGSVRDGNGSPVGQAVVTLIDVGGRQLGRASTAADGGYELPAPGPGTYVLIGSAGSRQPQAATLVLAAEPVHFDLTLSGSAGLSGEVREEKGDEPVPGALVVATDVRGEVVASGLAGQDGGFSFGELVPGSYTLAVSADHHRPSALQVEVVPGSRNWYEVRLAHGAQVRGVVRTADGAPVHDARVTLLDPAGNVVGTATTGPDGAYVFTDLDGGEFTVIASGYPPAARPLRLEGTGRGEFDIELGHDPVI</sequence>
<dbReference type="SUPFAM" id="SSF49478">
    <property type="entry name" value="Cna protein B-type domain"/>
    <property type="match status" value="1"/>
</dbReference>
<evidence type="ECO:0000256" key="7">
    <source>
        <dbReference type="ARBA" id="ARBA00023136"/>
    </source>
</evidence>
<evidence type="ECO:0000313" key="11">
    <source>
        <dbReference type="EMBL" id="KIZ17174.1"/>
    </source>
</evidence>
<dbReference type="FunFam" id="1.20.1720.10:FF:000004">
    <property type="entry name" value="EmrB/QacA family drug resistance transporter"/>
    <property type="match status" value="1"/>
</dbReference>
<dbReference type="EMBL" id="JRKI01000024">
    <property type="protein sequence ID" value="KIZ17174.1"/>
    <property type="molecule type" value="Genomic_DNA"/>
</dbReference>
<comment type="subcellular location">
    <subcellularLocation>
        <location evidence="1">Cell membrane</location>
        <topology evidence="1">Multi-pass membrane protein</topology>
    </subcellularLocation>
</comment>
<keyword evidence="7 9" id="KW-0472">Membrane</keyword>
<proteinExistence type="inferred from homology"/>
<evidence type="ECO:0000256" key="6">
    <source>
        <dbReference type="ARBA" id="ARBA00022989"/>
    </source>
</evidence>
<keyword evidence="5 9" id="KW-0812">Transmembrane</keyword>
<evidence type="ECO:0000256" key="1">
    <source>
        <dbReference type="ARBA" id="ARBA00004651"/>
    </source>
</evidence>